<dbReference type="EMBL" id="AP023356">
    <property type="protein sequence ID" value="BCJ42981.1"/>
    <property type="molecule type" value="Genomic_DNA"/>
</dbReference>
<evidence type="ECO:0000313" key="2">
    <source>
        <dbReference type="EMBL" id="BCJ42981.1"/>
    </source>
</evidence>
<evidence type="ECO:0000313" key="3">
    <source>
        <dbReference type="Proteomes" id="UP000676967"/>
    </source>
</evidence>
<dbReference type="Proteomes" id="UP000676967">
    <property type="component" value="Chromosome"/>
</dbReference>
<reference evidence="2 3" key="1">
    <citation type="submission" date="2020-08" db="EMBL/GenBank/DDBJ databases">
        <title>Whole genome shotgun sequence of Actinoplanes ianthinogenes NBRC 13996.</title>
        <authorList>
            <person name="Komaki H."/>
            <person name="Tamura T."/>
        </authorList>
    </citation>
    <scope>NUCLEOTIDE SEQUENCE [LARGE SCALE GENOMIC DNA]</scope>
    <source>
        <strain evidence="2 3">NBRC 13996</strain>
    </source>
</reference>
<feature type="compositionally biased region" description="Basic and acidic residues" evidence="1">
    <location>
        <begin position="33"/>
        <end position="46"/>
    </location>
</feature>
<evidence type="ECO:0000256" key="1">
    <source>
        <dbReference type="SAM" id="MobiDB-lite"/>
    </source>
</evidence>
<protein>
    <submittedName>
        <fullName evidence="2">Uncharacterized protein</fullName>
    </submittedName>
</protein>
<keyword evidence="3" id="KW-1185">Reference proteome</keyword>
<feature type="region of interest" description="Disordered" evidence="1">
    <location>
        <begin position="1"/>
        <end position="46"/>
    </location>
</feature>
<accession>A0ABM7LUI0</accession>
<name>A0ABM7LUI0_9ACTN</name>
<organism evidence="2 3">
    <name type="scientific">Actinoplanes ianthinogenes</name>
    <dbReference type="NCBI Taxonomy" id="122358"/>
    <lineage>
        <taxon>Bacteria</taxon>
        <taxon>Bacillati</taxon>
        <taxon>Actinomycetota</taxon>
        <taxon>Actinomycetes</taxon>
        <taxon>Micromonosporales</taxon>
        <taxon>Micromonosporaceae</taxon>
        <taxon>Actinoplanes</taxon>
    </lineage>
</organism>
<proteinExistence type="predicted"/>
<gene>
    <name evidence="2" type="ORF">Aiant_36380</name>
</gene>
<sequence>MTGYGWRMTTEPNPREDNEPNEFGFSGDPSLPEPHEIPHLAEGEGERIAVPSDDLTGAITEAIEEVSEHRGHDEA</sequence>